<proteinExistence type="predicted"/>
<sequence>MVGLLNLLGPIPGRLDQERGCLSSCRCISCSLTAGHSPSPLSLWRNKPFQLNRVDIEYQRWSVRFSLTGNSLPSPLIDCLQLCPMRLAYLGGPPICPLGFRLHSTIPSLLFSFSFSFPSLPFPFLPTFSLLAFLPTLPPLLLGHATIPQCSFLCGFTNSCLTSTVLLFACHRLFFIFNIPRDGRG</sequence>
<organism evidence="1 2">
    <name type="scientific">Aspergillus indologenus CBS 114.80</name>
    <dbReference type="NCBI Taxonomy" id="1450541"/>
    <lineage>
        <taxon>Eukaryota</taxon>
        <taxon>Fungi</taxon>
        <taxon>Dikarya</taxon>
        <taxon>Ascomycota</taxon>
        <taxon>Pezizomycotina</taxon>
        <taxon>Eurotiomycetes</taxon>
        <taxon>Eurotiomycetidae</taxon>
        <taxon>Eurotiales</taxon>
        <taxon>Aspergillaceae</taxon>
        <taxon>Aspergillus</taxon>
        <taxon>Aspergillus subgen. Circumdati</taxon>
    </lineage>
</organism>
<dbReference type="EMBL" id="KZ825489">
    <property type="protein sequence ID" value="PYI32835.1"/>
    <property type="molecule type" value="Genomic_DNA"/>
</dbReference>
<name>A0A2V5I7U7_9EURO</name>
<gene>
    <name evidence="1" type="ORF">BP00DRAFT_143898</name>
</gene>
<dbReference type="Proteomes" id="UP000248817">
    <property type="component" value="Unassembled WGS sequence"/>
</dbReference>
<dbReference type="AlphaFoldDB" id="A0A2V5I7U7"/>
<keyword evidence="2" id="KW-1185">Reference proteome</keyword>
<evidence type="ECO:0000313" key="2">
    <source>
        <dbReference type="Proteomes" id="UP000248817"/>
    </source>
</evidence>
<protein>
    <submittedName>
        <fullName evidence="1">Uncharacterized protein</fullName>
    </submittedName>
</protein>
<evidence type="ECO:0000313" key="1">
    <source>
        <dbReference type="EMBL" id="PYI32835.1"/>
    </source>
</evidence>
<accession>A0A2V5I7U7</accession>
<reference evidence="1 2" key="1">
    <citation type="submission" date="2018-02" db="EMBL/GenBank/DDBJ databases">
        <title>The genomes of Aspergillus section Nigri reveals drivers in fungal speciation.</title>
        <authorList>
            <consortium name="DOE Joint Genome Institute"/>
            <person name="Vesth T.C."/>
            <person name="Nybo J."/>
            <person name="Theobald S."/>
            <person name="Brandl J."/>
            <person name="Frisvad J.C."/>
            <person name="Nielsen K.F."/>
            <person name="Lyhne E.K."/>
            <person name="Kogle M.E."/>
            <person name="Kuo A."/>
            <person name="Riley R."/>
            <person name="Clum A."/>
            <person name="Nolan M."/>
            <person name="Lipzen A."/>
            <person name="Salamov A."/>
            <person name="Henrissat B."/>
            <person name="Wiebenga A."/>
            <person name="De vries R.P."/>
            <person name="Grigoriev I.V."/>
            <person name="Mortensen U.H."/>
            <person name="Andersen M.R."/>
            <person name="Baker S.E."/>
        </authorList>
    </citation>
    <scope>NUCLEOTIDE SEQUENCE [LARGE SCALE GENOMIC DNA]</scope>
    <source>
        <strain evidence="1 2">CBS 114.80</strain>
    </source>
</reference>